<dbReference type="EMBL" id="KN818230">
    <property type="protein sequence ID" value="KIL67797.1"/>
    <property type="molecule type" value="Genomic_DNA"/>
</dbReference>
<proteinExistence type="predicted"/>
<reference evidence="3 4" key="1">
    <citation type="submission" date="2014-04" db="EMBL/GenBank/DDBJ databases">
        <title>Evolutionary Origins and Diversification of the Mycorrhizal Mutualists.</title>
        <authorList>
            <consortium name="DOE Joint Genome Institute"/>
            <consortium name="Mycorrhizal Genomics Consortium"/>
            <person name="Kohler A."/>
            <person name="Kuo A."/>
            <person name="Nagy L.G."/>
            <person name="Floudas D."/>
            <person name="Copeland A."/>
            <person name="Barry K.W."/>
            <person name="Cichocki N."/>
            <person name="Veneault-Fourrey C."/>
            <person name="LaButti K."/>
            <person name="Lindquist E.A."/>
            <person name="Lipzen A."/>
            <person name="Lundell T."/>
            <person name="Morin E."/>
            <person name="Murat C."/>
            <person name="Riley R."/>
            <person name="Ohm R."/>
            <person name="Sun H."/>
            <person name="Tunlid A."/>
            <person name="Henrissat B."/>
            <person name="Grigoriev I.V."/>
            <person name="Hibbett D.S."/>
            <person name="Martin F."/>
        </authorList>
    </citation>
    <scope>NUCLEOTIDE SEQUENCE [LARGE SCALE GENOMIC DNA]</scope>
    <source>
        <strain evidence="3 4">Koide BX008</strain>
    </source>
</reference>
<keyword evidence="4" id="KW-1185">Reference proteome</keyword>
<evidence type="ECO:0000256" key="1">
    <source>
        <dbReference type="SAM" id="Coils"/>
    </source>
</evidence>
<keyword evidence="1" id="KW-0175">Coiled coil</keyword>
<dbReference type="HOGENOM" id="CLU_045708_0_0_1"/>
<dbReference type="Proteomes" id="UP000054549">
    <property type="component" value="Unassembled WGS sequence"/>
</dbReference>
<evidence type="ECO:0000313" key="3">
    <source>
        <dbReference type="EMBL" id="KIL67797.1"/>
    </source>
</evidence>
<feature type="compositionally biased region" description="Polar residues" evidence="2">
    <location>
        <begin position="174"/>
        <end position="186"/>
    </location>
</feature>
<dbReference type="InParanoid" id="A0A0C2X111"/>
<dbReference type="AlphaFoldDB" id="A0A0C2X111"/>
<gene>
    <name evidence="3" type="ORF">M378DRAFT_977489</name>
</gene>
<dbReference type="OrthoDB" id="3269067at2759"/>
<evidence type="ECO:0000256" key="2">
    <source>
        <dbReference type="SAM" id="MobiDB-lite"/>
    </source>
</evidence>
<dbReference type="STRING" id="946122.A0A0C2X111"/>
<accession>A0A0C2X111</accession>
<feature type="region of interest" description="Disordered" evidence="2">
    <location>
        <begin position="156"/>
        <end position="337"/>
    </location>
</feature>
<name>A0A0C2X111_AMAMK</name>
<feature type="compositionally biased region" description="Basic residues" evidence="2">
    <location>
        <begin position="320"/>
        <end position="337"/>
    </location>
</feature>
<feature type="compositionally biased region" description="Polar residues" evidence="2">
    <location>
        <begin position="194"/>
        <end position="217"/>
    </location>
</feature>
<organism evidence="3 4">
    <name type="scientific">Amanita muscaria (strain Koide BX008)</name>
    <dbReference type="NCBI Taxonomy" id="946122"/>
    <lineage>
        <taxon>Eukaryota</taxon>
        <taxon>Fungi</taxon>
        <taxon>Dikarya</taxon>
        <taxon>Basidiomycota</taxon>
        <taxon>Agaricomycotina</taxon>
        <taxon>Agaricomycetes</taxon>
        <taxon>Agaricomycetidae</taxon>
        <taxon>Agaricales</taxon>
        <taxon>Pluteineae</taxon>
        <taxon>Amanitaceae</taxon>
        <taxon>Amanita</taxon>
    </lineage>
</organism>
<evidence type="ECO:0000313" key="4">
    <source>
        <dbReference type="Proteomes" id="UP000054549"/>
    </source>
</evidence>
<feature type="coiled-coil region" evidence="1">
    <location>
        <begin position="22"/>
        <end position="95"/>
    </location>
</feature>
<protein>
    <submittedName>
        <fullName evidence="3">Uncharacterized protein</fullName>
    </submittedName>
</protein>
<feature type="compositionally biased region" description="Low complexity" evidence="2">
    <location>
        <begin position="281"/>
        <end position="291"/>
    </location>
</feature>
<sequence length="337" mass="37691">MSTPTTALANSIDSCSESLKFLRHLEKQLAQADAKAAADLRDARIERDNAIKHSRTSQAELETEKQTVARYKSSLIQAERTIEEQTDIISRLHREVTHWKEQARNWQEHFTRVEEERCSLATRLDEMLAEQSQTYGPLISAHLFPRISEASISAPILKQPMTPGSLPNPKKNIVNKSKTQPNSADTTPPRKAKVTSSRTKIISAQTNKSSDTSSTYPPSGKKDDPKSGVAPSRLVRRVQAVIRVKSEEEDNGELSDSFANDDNYVPPPARKPNQSSRKSKQTTQANNSQNSDSDDEDELILGSENSRRNVDMHPNTNPPAKKRKLNTSTRKKPSKKD</sequence>